<evidence type="ECO:0000313" key="2">
    <source>
        <dbReference type="Proteomes" id="UP001177003"/>
    </source>
</evidence>
<proteinExistence type="predicted"/>
<accession>A0AA35Z6Q0</accession>
<dbReference type="AlphaFoldDB" id="A0AA35Z6Q0"/>
<sequence length="154" mass="16687">MLLTSLVEAPPQMLGYIYSSFVFPLLRQYQQTSSINKPLPGLLPKLNDGFSSPGTTDRLRCFHFPIPMSPTRGKDRGRRLRNFDEGLVTVVAGVAPTAPVALFPTISSSGKGQGTIRSPHTSSVVNLGQEIVFLGWCSLGTTTPPPPPSHAFFF</sequence>
<protein>
    <submittedName>
        <fullName evidence="1">Uncharacterized protein</fullName>
    </submittedName>
</protein>
<dbReference type="EMBL" id="OX465081">
    <property type="protein sequence ID" value="CAI9286955.1"/>
    <property type="molecule type" value="Genomic_DNA"/>
</dbReference>
<name>A0AA35Z6Q0_LACSI</name>
<dbReference type="Proteomes" id="UP001177003">
    <property type="component" value="Chromosome 5"/>
</dbReference>
<keyword evidence="2" id="KW-1185">Reference proteome</keyword>
<evidence type="ECO:0000313" key="1">
    <source>
        <dbReference type="EMBL" id="CAI9286955.1"/>
    </source>
</evidence>
<reference evidence="1" key="1">
    <citation type="submission" date="2023-04" db="EMBL/GenBank/DDBJ databases">
        <authorList>
            <person name="Vijverberg K."/>
            <person name="Xiong W."/>
            <person name="Schranz E."/>
        </authorList>
    </citation>
    <scope>NUCLEOTIDE SEQUENCE</scope>
</reference>
<gene>
    <name evidence="1" type="ORF">LSALG_LOCUS26347</name>
</gene>
<organism evidence="1 2">
    <name type="scientific">Lactuca saligna</name>
    <name type="common">Willowleaf lettuce</name>
    <dbReference type="NCBI Taxonomy" id="75948"/>
    <lineage>
        <taxon>Eukaryota</taxon>
        <taxon>Viridiplantae</taxon>
        <taxon>Streptophyta</taxon>
        <taxon>Embryophyta</taxon>
        <taxon>Tracheophyta</taxon>
        <taxon>Spermatophyta</taxon>
        <taxon>Magnoliopsida</taxon>
        <taxon>eudicotyledons</taxon>
        <taxon>Gunneridae</taxon>
        <taxon>Pentapetalae</taxon>
        <taxon>asterids</taxon>
        <taxon>campanulids</taxon>
        <taxon>Asterales</taxon>
        <taxon>Asteraceae</taxon>
        <taxon>Cichorioideae</taxon>
        <taxon>Cichorieae</taxon>
        <taxon>Lactucinae</taxon>
        <taxon>Lactuca</taxon>
    </lineage>
</organism>